<name>A0AAQ3TER9_PASNO</name>
<keyword evidence="12" id="KW-0521">NADP</keyword>
<feature type="domain" description="EF-hand" evidence="19">
    <location>
        <begin position="147"/>
        <end position="182"/>
    </location>
</feature>
<keyword evidence="15 18" id="KW-0472">Membrane</keyword>
<evidence type="ECO:0000256" key="6">
    <source>
        <dbReference type="ARBA" id="ARBA00022630"/>
    </source>
</evidence>
<dbReference type="PANTHER" id="PTHR11972:SF133">
    <property type="entry name" value="OS05G0465800 PROTEIN"/>
    <property type="match status" value="1"/>
</dbReference>
<evidence type="ECO:0000313" key="22">
    <source>
        <dbReference type="Proteomes" id="UP001341281"/>
    </source>
</evidence>
<dbReference type="Proteomes" id="UP001341281">
    <property type="component" value="Chromosome 04"/>
</dbReference>
<dbReference type="PROSITE" id="PS50222">
    <property type="entry name" value="EF_HAND_2"/>
    <property type="match status" value="1"/>
</dbReference>
<keyword evidence="8" id="KW-0479">Metal-binding</keyword>
<dbReference type="InterPro" id="IPR039261">
    <property type="entry name" value="FNR_nucleotide-bd"/>
</dbReference>
<dbReference type="InterPro" id="IPR013623">
    <property type="entry name" value="NADPH_Ox"/>
</dbReference>
<keyword evidence="5" id="KW-0575">Peroxidase</keyword>
<evidence type="ECO:0000256" key="18">
    <source>
        <dbReference type="SAM" id="Phobius"/>
    </source>
</evidence>
<keyword evidence="6" id="KW-0285">Flavoprotein</keyword>
<evidence type="ECO:0000256" key="17">
    <source>
        <dbReference type="SAM" id="MobiDB-lite"/>
    </source>
</evidence>
<evidence type="ECO:0000256" key="7">
    <source>
        <dbReference type="ARBA" id="ARBA00022692"/>
    </source>
</evidence>
<dbReference type="SUPFAM" id="SSF63380">
    <property type="entry name" value="Riboflavin synthase domain-like"/>
    <property type="match status" value="1"/>
</dbReference>
<protein>
    <recommendedName>
        <fullName evidence="23">Respiratory burst oxidase homolog protein H</fullName>
    </recommendedName>
</protein>
<evidence type="ECO:0000256" key="14">
    <source>
        <dbReference type="ARBA" id="ARBA00023002"/>
    </source>
</evidence>
<dbReference type="InterPro" id="IPR002048">
    <property type="entry name" value="EF_hand_dom"/>
</dbReference>
<dbReference type="SFLD" id="SFLDG01169">
    <property type="entry name" value="NADPH_oxidase_subgroup_(NOX)"/>
    <property type="match status" value="1"/>
</dbReference>
<dbReference type="Gene3D" id="1.10.238.10">
    <property type="entry name" value="EF-hand"/>
    <property type="match status" value="1"/>
</dbReference>
<dbReference type="GO" id="GO:0016174">
    <property type="term" value="F:NAD(P)H oxidase H2O2-forming activity"/>
    <property type="evidence" value="ECO:0007669"/>
    <property type="project" value="TreeGrafter"/>
</dbReference>
<evidence type="ECO:0000256" key="8">
    <source>
        <dbReference type="ARBA" id="ARBA00022723"/>
    </source>
</evidence>
<evidence type="ECO:0008006" key="23">
    <source>
        <dbReference type="Google" id="ProtNLM"/>
    </source>
</evidence>
<keyword evidence="10" id="KW-0274">FAD</keyword>
<dbReference type="FunFam" id="2.40.30.10:FF:000019">
    <property type="entry name" value="Respiratory burst oxidase homolog A"/>
    <property type="match status" value="1"/>
</dbReference>
<dbReference type="InterPro" id="IPR017927">
    <property type="entry name" value="FAD-bd_FR_type"/>
</dbReference>
<keyword evidence="7 18" id="KW-0812">Transmembrane</keyword>
<reference evidence="21 22" key="1">
    <citation type="submission" date="2024-02" db="EMBL/GenBank/DDBJ databases">
        <title>High-quality chromosome-scale genome assembly of Pensacola bahiagrass (Paspalum notatum Flugge var. saurae).</title>
        <authorList>
            <person name="Vega J.M."/>
            <person name="Podio M."/>
            <person name="Orjuela J."/>
            <person name="Siena L.A."/>
            <person name="Pessino S.C."/>
            <person name="Combes M.C."/>
            <person name="Mariac C."/>
            <person name="Albertini E."/>
            <person name="Pupilli F."/>
            <person name="Ortiz J.P.A."/>
            <person name="Leblanc O."/>
        </authorList>
    </citation>
    <scope>NUCLEOTIDE SEQUENCE [LARGE SCALE GENOMIC DNA]</scope>
    <source>
        <strain evidence="21">R1</strain>
        <tissue evidence="21">Leaf</tissue>
    </source>
</reference>
<keyword evidence="22" id="KW-1185">Reference proteome</keyword>
<dbReference type="GO" id="GO:0005509">
    <property type="term" value="F:calcium ion binding"/>
    <property type="evidence" value="ECO:0007669"/>
    <property type="project" value="InterPro"/>
</dbReference>
<dbReference type="EMBL" id="CP144748">
    <property type="protein sequence ID" value="WVZ70494.1"/>
    <property type="molecule type" value="Genomic_DNA"/>
</dbReference>
<keyword evidence="14" id="KW-0560">Oxidoreductase</keyword>
<comment type="subunit">
    <text evidence="3">Monomer and homodimer.</text>
</comment>
<dbReference type="InterPro" id="IPR000778">
    <property type="entry name" value="Cyt_b245_heavy_chain"/>
</dbReference>
<gene>
    <name evidence="21" type="ORF">U9M48_019156</name>
</gene>
<dbReference type="GO" id="GO:0004601">
    <property type="term" value="F:peroxidase activity"/>
    <property type="evidence" value="ECO:0007669"/>
    <property type="project" value="UniProtKB-KW"/>
</dbReference>
<evidence type="ECO:0000256" key="2">
    <source>
        <dbReference type="ARBA" id="ARBA00007975"/>
    </source>
</evidence>
<dbReference type="InterPro" id="IPR013130">
    <property type="entry name" value="Fe3_Rdtase_TM_dom"/>
</dbReference>
<feature type="domain" description="FAD-binding FR-type" evidence="20">
    <location>
        <begin position="505"/>
        <end position="633"/>
    </location>
</feature>
<dbReference type="PROSITE" id="PS00018">
    <property type="entry name" value="EF_HAND_1"/>
    <property type="match status" value="1"/>
</dbReference>
<dbReference type="InterPro" id="IPR018247">
    <property type="entry name" value="EF_Hand_1_Ca_BS"/>
</dbReference>
<dbReference type="SUPFAM" id="SSF52343">
    <property type="entry name" value="Ferredoxin reductase-like, C-terminal NADP-linked domain"/>
    <property type="match status" value="1"/>
</dbReference>
<evidence type="ECO:0000256" key="3">
    <source>
        <dbReference type="ARBA" id="ARBA00011407"/>
    </source>
</evidence>
<organism evidence="21 22">
    <name type="scientific">Paspalum notatum var. saurae</name>
    <dbReference type="NCBI Taxonomy" id="547442"/>
    <lineage>
        <taxon>Eukaryota</taxon>
        <taxon>Viridiplantae</taxon>
        <taxon>Streptophyta</taxon>
        <taxon>Embryophyta</taxon>
        <taxon>Tracheophyta</taxon>
        <taxon>Spermatophyta</taxon>
        <taxon>Magnoliopsida</taxon>
        <taxon>Liliopsida</taxon>
        <taxon>Poales</taxon>
        <taxon>Poaceae</taxon>
        <taxon>PACMAD clade</taxon>
        <taxon>Panicoideae</taxon>
        <taxon>Andropogonodae</taxon>
        <taxon>Paspaleae</taxon>
        <taxon>Paspalinae</taxon>
        <taxon>Paspalum</taxon>
    </lineage>
</organism>
<dbReference type="PANTHER" id="PTHR11972">
    <property type="entry name" value="NADPH OXIDASE"/>
    <property type="match status" value="1"/>
</dbReference>
<dbReference type="InterPro" id="IPR013112">
    <property type="entry name" value="FAD-bd_8"/>
</dbReference>
<evidence type="ECO:0000256" key="11">
    <source>
        <dbReference type="ARBA" id="ARBA00022837"/>
    </source>
</evidence>
<keyword evidence="9" id="KW-0677">Repeat</keyword>
<dbReference type="PRINTS" id="PR00466">
    <property type="entry name" value="GP91PHOX"/>
</dbReference>
<feature type="region of interest" description="Disordered" evidence="17">
    <location>
        <begin position="1"/>
        <end position="42"/>
    </location>
</feature>
<evidence type="ECO:0000256" key="13">
    <source>
        <dbReference type="ARBA" id="ARBA00022989"/>
    </source>
</evidence>
<keyword evidence="13 18" id="KW-1133">Transmembrane helix</keyword>
<evidence type="ECO:0000256" key="12">
    <source>
        <dbReference type="ARBA" id="ARBA00022857"/>
    </source>
</evidence>
<dbReference type="Pfam" id="PF08414">
    <property type="entry name" value="NADPH_Ox"/>
    <property type="match status" value="1"/>
</dbReference>
<dbReference type="InterPro" id="IPR011992">
    <property type="entry name" value="EF-hand-dom_pair"/>
</dbReference>
<evidence type="ECO:0000256" key="5">
    <source>
        <dbReference type="ARBA" id="ARBA00022559"/>
    </source>
</evidence>
<dbReference type="InterPro" id="IPR050369">
    <property type="entry name" value="RBOH/FRE"/>
</dbReference>
<dbReference type="Pfam" id="PF08030">
    <property type="entry name" value="NAD_binding_6"/>
    <property type="match status" value="1"/>
</dbReference>
<feature type="transmembrane region" description="Helical" evidence="18">
    <location>
        <begin position="639"/>
        <end position="656"/>
    </location>
</feature>
<evidence type="ECO:0000313" key="21">
    <source>
        <dbReference type="EMBL" id="WVZ70494.1"/>
    </source>
</evidence>
<keyword evidence="11" id="KW-0106">Calcium</keyword>
<proteinExistence type="inferred from homology"/>
<evidence type="ECO:0000256" key="4">
    <source>
        <dbReference type="ARBA" id="ARBA00022553"/>
    </source>
</evidence>
<evidence type="ECO:0000259" key="20">
    <source>
        <dbReference type="PROSITE" id="PS51384"/>
    </source>
</evidence>
<evidence type="ECO:0000256" key="9">
    <source>
        <dbReference type="ARBA" id="ARBA00022737"/>
    </source>
</evidence>
<dbReference type="Pfam" id="PF08022">
    <property type="entry name" value="FAD_binding_8"/>
    <property type="match status" value="1"/>
</dbReference>
<feature type="transmembrane region" description="Helical" evidence="18">
    <location>
        <begin position="451"/>
        <end position="473"/>
    </location>
</feature>
<evidence type="ECO:0000256" key="16">
    <source>
        <dbReference type="ARBA" id="ARBA00055023"/>
    </source>
</evidence>
<dbReference type="SUPFAM" id="SSF47473">
    <property type="entry name" value="EF-hand"/>
    <property type="match status" value="1"/>
</dbReference>
<evidence type="ECO:0000256" key="10">
    <source>
        <dbReference type="ARBA" id="ARBA00022827"/>
    </source>
</evidence>
<dbReference type="CDD" id="cd06186">
    <property type="entry name" value="NOX_Duox_like_FAD_NADP"/>
    <property type="match status" value="1"/>
</dbReference>
<feature type="transmembrane region" description="Helical" evidence="18">
    <location>
        <begin position="411"/>
        <end position="431"/>
    </location>
</feature>
<evidence type="ECO:0000256" key="1">
    <source>
        <dbReference type="ARBA" id="ARBA00004141"/>
    </source>
</evidence>
<dbReference type="Pfam" id="PF01794">
    <property type="entry name" value="Ferric_reduct"/>
    <property type="match status" value="1"/>
</dbReference>
<evidence type="ECO:0000256" key="15">
    <source>
        <dbReference type="ARBA" id="ARBA00023136"/>
    </source>
</evidence>
<comment type="function">
    <text evidence="16">Calcium-dependent NADPH oxidase that generates superoxide.</text>
</comment>
<dbReference type="InterPro" id="IPR013121">
    <property type="entry name" value="Fe_red_NAD-bd_6"/>
</dbReference>
<feature type="transmembrane region" description="Helical" evidence="18">
    <location>
        <begin position="271"/>
        <end position="290"/>
    </location>
</feature>
<evidence type="ECO:0000259" key="19">
    <source>
        <dbReference type="PROSITE" id="PS50222"/>
    </source>
</evidence>
<dbReference type="GO" id="GO:0005886">
    <property type="term" value="C:plasma membrane"/>
    <property type="evidence" value="ECO:0007669"/>
    <property type="project" value="TreeGrafter"/>
</dbReference>
<dbReference type="AlphaFoldDB" id="A0AAQ3TER9"/>
<sequence>MASSMDGGTGGWGDGDPPPPPMRKQPSRIASGMRRLASKVSSVRVPEMRGLKRTHSSAQSGLRGLRFLDKTSAGKDGWKSVEKRFDEMSTDGRLQREHFAKCIGMADSKEFASEVFVALSRRRHINPDDGVTKEQLKEFWEEMTDQNFDSRLRIFFDMCDKNGDGKLTEDEVKEVIVLSASANKLAKLKKHAATYASLIMEELDPDDRGYIEIWQLETLLRDMVTASGPPDKMNMASASLARTMVPSSYRSPMHRRINKTVDFVHENWKRIWVISLWGALNIALFIFKFVQYRRHAVFEVMGYCVCIAKGAAETLKLNMALILLPVCRNTLTWLRSTALSKVVPFDDNINFHKVIALAIATASATHTLEHVLCDFPRVVSCPKDKFMEKLGPFFNYVQPTWPSLLTSIPGWTGILLILIMSFSFTLATHSFRRSVVKLPSPLHHLAGFNAFWYAHHLLVFAYILLVMHSYFIFLTKQWYKKTTWMYLAVPVLFYASERSIRKIREKSYGVSVIKAAIYPGNVLSLYMKKPPSFKYKSGMYLFVKCPDVSPFEWHPFSITSAPGDDYLSVHIRTLGDWTSELRNLFGKACEAEVTSKKATLARLETTVVADCLAEDTRFPKVFVDGPYGAPAQNYRKYDILLLIGLGIGATPFISILKDLLNNIKSNEELESLHDTELGCSFKSNGPGRAYFYWVTREQGSFEWFKGVMNDIAESDRDNVIEMHNYLTSVYEEGDARSALIAMVQSLQHAKNGVDIVSGSKIRTHFARPNWRKVFTDLASTHKNSRIGVFYCGSPTLTKTLRDLSIEFSNTTTTRFHFHKENF</sequence>
<dbReference type="Gene3D" id="2.40.30.10">
    <property type="entry name" value="Translation factors"/>
    <property type="match status" value="1"/>
</dbReference>
<dbReference type="FunFam" id="3.40.50.80:FF:000026">
    <property type="entry name" value="Putative respiratory burst oxidase"/>
    <property type="match status" value="1"/>
</dbReference>
<comment type="similarity">
    <text evidence="2">Belongs to the RBOH (TC 5.B.1.3) family.</text>
</comment>
<dbReference type="Gene3D" id="3.40.50.80">
    <property type="entry name" value="Nucleotide-binding domain of ferredoxin-NADP reductase (FNR) module"/>
    <property type="match status" value="1"/>
</dbReference>
<dbReference type="PROSITE" id="PS51384">
    <property type="entry name" value="FAD_FR"/>
    <property type="match status" value="1"/>
</dbReference>
<dbReference type="InterPro" id="IPR017938">
    <property type="entry name" value="Riboflavin_synthase-like_b-brl"/>
</dbReference>
<accession>A0AAQ3TER9</accession>
<dbReference type="FunFam" id="1.10.238.10:FF:000049">
    <property type="entry name" value="Respiratory burst oxidase homolog A"/>
    <property type="match status" value="1"/>
</dbReference>
<comment type="subcellular location">
    <subcellularLocation>
        <location evidence="1">Membrane</location>
        <topology evidence="1">Multi-pass membrane protein</topology>
    </subcellularLocation>
</comment>
<keyword evidence="4" id="KW-0597">Phosphoprotein</keyword>